<feature type="compositionally biased region" description="Low complexity" evidence="1">
    <location>
        <begin position="127"/>
        <end position="137"/>
    </location>
</feature>
<keyword evidence="2" id="KW-1133">Transmembrane helix</keyword>
<feature type="region of interest" description="Disordered" evidence="1">
    <location>
        <begin position="32"/>
        <end position="55"/>
    </location>
</feature>
<dbReference type="PRINTS" id="PR01217">
    <property type="entry name" value="PRICHEXTENSN"/>
</dbReference>
<organism evidence="3 4">
    <name type="scientific">Candidatus Nitrospira nitrificans</name>
    <dbReference type="NCBI Taxonomy" id="1742973"/>
    <lineage>
        <taxon>Bacteria</taxon>
        <taxon>Pseudomonadati</taxon>
        <taxon>Nitrospirota</taxon>
        <taxon>Nitrospiria</taxon>
        <taxon>Nitrospirales</taxon>
        <taxon>Nitrospiraceae</taxon>
        <taxon>Nitrospira</taxon>
    </lineage>
</organism>
<dbReference type="RefSeq" id="WP_090894817.1">
    <property type="nucleotide sequence ID" value="NZ_CZPZ01000004.1"/>
</dbReference>
<dbReference type="Proteomes" id="UP000198736">
    <property type="component" value="Unassembled WGS sequence"/>
</dbReference>
<evidence type="ECO:0000256" key="2">
    <source>
        <dbReference type="SAM" id="Phobius"/>
    </source>
</evidence>
<keyword evidence="4" id="KW-1185">Reference proteome</keyword>
<feature type="region of interest" description="Disordered" evidence="1">
    <location>
        <begin position="93"/>
        <end position="163"/>
    </location>
</feature>
<accession>A0A0S4LB00</accession>
<dbReference type="OrthoDB" id="9814805at2"/>
<evidence type="ECO:0000313" key="3">
    <source>
        <dbReference type="EMBL" id="CUS33030.1"/>
    </source>
</evidence>
<feature type="compositionally biased region" description="Pro residues" evidence="1">
    <location>
        <begin position="138"/>
        <end position="155"/>
    </location>
</feature>
<protein>
    <submittedName>
        <fullName evidence="3">Uncharacterized protein</fullName>
    </submittedName>
</protein>
<dbReference type="EMBL" id="CZPZ01000004">
    <property type="protein sequence ID" value="CUS33030.1"/>
    <property type="molecule type" value="Genomic_DNA"/>
</dbReference>
<feature type="compositionally biased region" description="Pro residues" evidence="1">
    <location>
        <begin position="93"/>
        <end position="113"/>
    </location>
</feature>
<dbReference type="AlphaFoldDB" id="A0A0S4LB00"/>
<sequence length="253" mass="26442">MFAIAGGPSLAGSPLTWSLLFARQPEPDLEFTEEELEQTTTIRSPSPPNPPKKSSGRPLLWVLLLVLIGGGAYVAMEPEMIMDYVGPLLGESPAPPPQPPVARRPAPPKPAPAAQPQAPVSTPPAETPVEAPQAAAPPTAPVPEPPAIQPMPTTPAPIQALPSPAPVAPITATPTPLFSEGQRVSVLANPTNPGGKVVLTQDAERTRPGPAIPPGTALTILDGDLQGNDWVYSVRSDFGTKGWLMEKQLKLKP</sequence>
<name>A0A0S4LB00_9BACT</name>
<feature type="transmembrane region" description="Helical" evidence="2">
    <location>
        <begin position="58"/>
        <end position="76"/>
    </location>
</feature>
<gene>
    <name evidence="3" type="ORF">COMA2_120032</name>
</gene>
<evidence type="ECO:0000256" key="1">
    <source>
        <dbReference type="SAM" id="MobiDB-lite"/>
    </source>
</evidence>
<dbReference type="STRING" id="1742973.COMA2_120032"/>
<proteinExistence type="predicted"/>
<evidence type="ECO:0000313" key="4">
    <source>
        <dbReference type="Proteomes" id="UP000198736"/>
    </source>
</evidence>
<keyword evidence="2" id="KW-0812">Transmembrane</keyword>
<reference evidence="4" key="1">
    <citation type="submission" date="2015-10" db="EMBL/GenBank/DDBJ databases">
        <authorList>
            <person name="Luecker S."/>
            <person name="Luecker S."/>
        </authorList>
    </citation>
    <scope>NUCLEOTIDE SEQUENCE [LARGE SCALE GENOMIC DNA]</scope>
</reference>
<keyword evidence="2" id="KW-0472">Membrane</keyword>